<sequence>MSSDYPANSEVAIEAGRHHYAAKRYKPALEQFTRAMKNCPCSRGMKRERCSCKNFEEVASKDESIFKEAMYNCKCAVGRTFNKCDKSLHIQALDYRAATFEALNELDRAKRDAEWILELAPRLPDGYLRLGKIARLQKKNEYAWKIYNAGIEVSLDNGTEKSAKVEQLYKARQPLQTRYLKKDPMHMPLEIIQLIFSYLDLVTLVRCLRVCKIWRQALIGQGNQRLWRALMFTGSAVTRRPPRMEAIRRLLKNSGNDVRELVIEDGRQFYLSKQKFLAILDSARNLERLELWSLFEPLDLPIPLKNLKYLVLRGFDDVEYVAHFNNSPFHKFLVNAAENLESMRLAGFPMAWRNGDPIPPMPQLKYLILEGSKTSTSTFTLPILEFLTRTPQLEQLMLDSPNIDDNIYKERKPEDVYPTLKYLRIIERRTLNPLSLYDQFSSLTIEAYSSMTCLSQGKGFQALDVVMAGDYGPTDLYFSDIISSTHRDEAVAYEDMESFRLRSLAVDPPRAEKLFEKAVFSGRLHTFDIVFPLESLNDRIGESSAEHLKGYQWLRGAESIRSMGLFSFSFSSIYRSETDMPLLGFLMSFPNLEVLEIESDRYEEAGFCMLIRDILKVTKLKTLHQYRVKGAMMDQLNKLAEKSGVTLVWGRDRGSGRCSLVSNRSKRGRRVACLGIISSVFGVSIH</sequence>
<organism evidence="2 3">
    <name type="scientific">Cladobotryum mycophilum</name>
    <dbReference type="NCBI Taxonomy" id="491253"/>
    <lineage>
        <taxon>Eukaryota</taxon>
        <taxon>Fungi</taxon>
        <taxon>Dikarya</taxon>
        <taxon>Ascomycota</taxon>
        <taxon>Pezizomycotina</taxon>
        <taxon>Sordariomycetes</taxon>
        <taxon>Hypocreomycetidae</taxon>
        <taxon>Hypocreales</taxon>
        <taxon>Hypocreaceae</taxon>
        <taxon>Cladobotryum</taxon>
    </lineage>
</organism>
<accession>A0ABR0S601</accession>
<dbReference type="SUPFAM" id="SSF81383">
    <property type="entry name" value="F-box domain"/>
    <property type="match status" value="1"/>
</dbReference>
<dbReference type="InterPro" id="IPR036047">
    <property type="entry name" value="F-box-like_dom_sf"/>
</dbReference>
<evidence type="ECO:0000313" key="2">
    <source>
        <dbReference type="EMBL" id="KAK5987553.1"/>
    </source>
</evidence>
<dbReference type="Proteomes" id="UP001338125">
    <property type="component" value="Unassembled WGS sequence"/>
</dbReference>
<keyword evidence="3" id="KW-1185">Reference proteome</keyword>
<reference evidence="2 3" key="1">
    <citation type="submission" date="2024-01" db="EMBL/GenBank/DDBJ databases">
        <title>Complete genome of Cladobotryum mycophilum ATHUM6906.</title>
        <authorList>
            <person name="Christinaki A.C."/>
            <person name="Myridakis A.I."/>
            <person name="Kouvelis V.N."/>
        </authorList>
    </citation>
    <scope>NUCLEOTIDE SEQUENCE [LARGE SCALE GENOMIC DNA]</scope>
    <source>
        <strain evidence="2 3">ATHUM6906</strain>
    </source>
</reference>
<proteinExistence type="predicted"/>
<dbReference type="Gene3D" id="1.20.1280.50">
    <property type="match status" value="1"/>
</dbReference>
<dbReference type="SMART" id="SM00256">
    <property type="entry name" value="FBOX"/>
    <property type="match status" value="1"/>
</dbReference>
<dbReference type="SUPFAM" id="SSF48452">
    <property type="entry name" value="TPR-like"/>
    <property type="match status" value="1"/>
</dbReference>
<dbReference type="InterPro" id="IPR011990">
    <property type="entry name" value="TPR-like_helical_dom_sf"/>
</dbReference>
<evidence type="ECO:0000313" key="3">
    <source>
        <dbReference type="Proteomes" id="UP001338125"/>
    </source>
</evidence>
<dbReference type="EMBL" id="JAVFKD010000016">
    <property type="protein sequence ID" value="KAK5987553.1"/>
    <property type="molecule type" value="Genomic_DNA"/>
</dbReference>
<name>A0ABR0S601_9HYPO</name>
<dbReference type="InterPro" id="IPR001810">
    <property type="entry name" value="F-box_dom"/>
</dbReference>
<dbReference type="Gene3D" id="3.80.10.10">
    <property type="entry name" value="Ribonuclease Inhibitor"/>
    <property type="match status" value="1"/>
</dbReference>
<dbReference type="SUPFAM" id="SSF52047">
    <property type="entry name" value="RNI-like"/>
    <property type="match status" value="1"/>
</dbReference>
<dbReference type="Pfam" id="PF12937">
    <property type="entry name" value="F-box-like"/>
    <property type="match status" value="1"/>
</dbReference>
<dbReference type="CDD" id="cd09917">
    <property type="entry name" value="F-box_SF"/>
    <property type="match status" value="1"/>
</dbReference>
<dbReference type="InterPro" id="IPR032675">
    <property type="entry name" value="LRR_dom_sf"/>
</dbReference>
<comment type="caution">
    <text evidence="2">The sequence shown here is derived from an EMBL/GenBank/DDBJ whole genome shotgun (WGS) entry which is preliminary data.</text>
</comment>
<evidence type="ECO:0000259" key="1">
    <source>
        <dbReference type="PROSITE" id="PS50181"/>
    </source>
</evidence>
<feature type="domain" description="F-box" evidence="1">
    <location>
        <begin position="181"/>
        <end position="230"/>
    </location>
</feature>
<dbReference type="Gene3D" id="1.25.40.10">
    <property type="entry name" value="Tetratricopeptide repeat domain"/>
    <property type="match status" value="1"/>
</dbReference>
<protein>
    <recommendedName>
        <fullName evidence="1">F-box domain-containing protein</fullName>
    </recommendedName>
</protein>
<gene>
    <name evidence="2" type="ORF">PT974_11685</name>
</gene>
<dbReference type="PROSITE" id="PS50181">
    <property type="entry name" value="FBOX"/>
    <property type="match status" value="1"/>
</dbReference>